<evidence type="ECO:0000256" key="7">
    <source>
        <dbReference type="ARBA" id="ARBA00022694"/>
    </source>
</evidence>
<dbReference type="Gene3D" id="3.40.50.300">
    <property type="entry name" value="P-loop containing nucleotide triphosphate hydrolases"/>
    <property type="match status" value="1"/>
</dbReference>
<dbReference type="PANTHER" id="PTHR12896:SF1">
    <property type="entry name" value="ELONGATOR COMPLEX PROTEIN 4"/>
    <property type="match status" value="1"/>
</dbReference>
<reference evidence="9 10" key="1">
    <citation type="submission" date="2016-07" db="EMBL/GenBank/DDBJ databases">
        <title>Pervasive Adenine N6-methylation of Active Genes in Fungi.</title>
        <authorList>
            <consortium name="DOE Joint Genome Institute"/>
            <person name="Mondo S.J."/>
            <person name="Dannebaum R.O."/>
            <person name="Kuo R.C."/>
            <person name="Labutti K."/>
            <person name="Haridas S."/>
            <person name="Kuo A."/>
            <person name="Salamov A."/>
            <person name="Ahrendt S.R."/>
            <person name="Lipzen A."/>
            <person name="Sullivan W."/>
            <person name="Andreopoulos W.B."/>
            <person name="Clum A."/>
            <person name="Lindquist E."/>
            <person name="Daum C."/>
            <person name="Ramamoorthy G.K."/>
            <person name="Gryganskyi A."/>
            <person name="Culley D."/>
            <person name="Magnuson J.K."/>
            <person name="James T.Y."/>
            <person name="O'Malley M.A."/>
            <person name="Stajich J.E."/>
            <person name="Spatafora J.W."/>
            <person name="Visel A."/>
            <person name="Grigoriev I.V."/>
        </authorList>
    </citation>
    <scope>NUCLEOTIDE SEQUENCE [LARGE SCALE GENOMIC DNA]</scope>
    <source>
        <strain evidence="9 10">PL171</strain>
    </source>
</reference>
<keyword evidence="8" id="KW-0539">Nucleus</keyword>
<comment type="similarity">
    <text evidence="4">Belongs to the ELP4 family.</text>
</comment>
<evidence type="ECO:0000256" key="1">
    <source>
        <dbReference type="ARBA" id="ARBA00004123"/>
    </source>
</evidence>
<keyword evidence="7" id="KW-0819">tRNA processing</keyword>
<evidence type="ECO:0000256" key="4">
    <source>
        <dbReference type="ARBA" id="ARBA00007573"/>
    </source>
</evidence>
<evidence type="ECO:0000256" key="8">
    <source>
        <dbReference type="ARBA" id="ARBA00023242"/>
    </source>
</evidence>
<protein>
    <recommendedName>
        <fullName evidence="5">Elongator complex protein 4</fullName>
    </recommendedName>
</protein>
<dbReference type="InterPro" id="IPR008728">
    <property type="entry name" value="Elongator_complex_protein_4"/>
</dbReference>
<keyword evidence="6" id="KW-0963">Cytoplasm</keyword>
<comment type="caution">
    <text evidence="9">The sequence shown here is derived from an EMBL/GenBank/DDBJ whole genome shotgun (WGS) entry which is preliminary data.</text>
</comment>
<dbReference type="Proteomes" id="UP000193411">
    <property type="component" value="Unassembled WGS sequence"/>
</dbReference>
<dbReference type="Pfam" id="PF05625">
    <property type="entry name" value="PAXNEB"/>
    <property type="match status" value="1"/>
</dbReference>
<sequence>MLGYFVSQGLLHGHHVLAASADVDPSVLVANAPAPVKSTASARVEAKVAKAGTRRDQGEDKMTIAWRYQNMPKVGEGQRPAPPVGVQESGAVSYCGEFDITKKLAQMDLADAADRLVHVVDLTRSVDDAFEDVYARIAKVIEEGGFLATAPAPASGPRSVLRIAIHAMCSPLWLSSNPYAGHSFLHKLKALLRRSFASAMITWSYAAATTARGPSIRALADFAVGLDAFSTSVTLPASLRNNRPSRASTPACLPFTSWPGSIRCCRQVQR</sequence>
<dbReference type="GO" id="GO:0005737">
    <property type="term" value="C:cytoplasm"/>
    <property type="evidence" value="ECO:0007669"/>
    <property type="project" value="UniProtKB-SubCell"/>
</dbReference>
<proteinExistence type="inferred from homology"/>
<evidence type="ECO:0000256" key="2">
    <source>
        <dbReference type="ARBA" id="ARBA00004496"/>
    </source>
</evidence>
<dbReference type="EMBL" id="MCFL01000015">
    <property type="protein sequence ID" value="ORZ36721.1"/>
    <property type="molecule type" value="Genomic_DNA"/>
</dbReference>
<evidence type="ECO:0000256" key="6">
    <source>
        <dbReference type="ARBA" id="ARBA00022490"/>
    </source>
</evidence>
<dbReference type="AlphaFoldDB" id="A0A1Y2HSE7"/>
<dbReference type="PANTHER" id="PTHR12896">
    <property type="entry name" value="PAX6 NEIGHBOR PROTEIN PAXNEB"/>
    <property type="match status" value="1"/>
</dbReference>
<comment type="subcellular location">
    <subcellularLocation>
        <location evidence="2">Cytoplasm</location>
    </subcellularLocation>
    <subcellularLocation>
        <location evidence="1">Nucleus</location>
    </subcellularLocation>
</comment>
<evidence type="ECO:0000256" key="5">
    <source>
        <dbReference type="ARBA" id="ARBA00020265"/>
    </source>
</evidence>
<evidence type="ECO:0000256" key="3">
    <source>
        <dbReference type="ARBA" id="ARBA00005043"/>
    </source>
</evidence>
<dbReference type="GO" id="GO:0033588">
    <property type="term" value="C:elongator holoenzyme complex"/>
    <property type="evidence" value="ECO:0007669"/>
    <property type="project" value="InterPro"/>
</dbReference>
<dbReference type="CDD" id="cd19494">
    <property type="entry name" value="Elp4"/>
    <property type="match status" value="1"/>
</dbReference>
<keyword evidence="10" id="KW-1185">Reference proteome</keyword>
<dbReference type="GO" id="GO:0008023">
    <property type="term" value="C:transcription elongation factor complex"/>
    <property type="evidence" value="ECO:0007669"/>
    <property type="project" value="TreeGrafter"/>
</dbReference>
<accession>A0A1Y2HSE7</accession>
<name>A0A1Y2HSE7_9FUNG</name>
<dbReference type="UniPathway" id="UPA00988"/>
<organism evidence="9 10">
    <name type="scientific">Catenaria anguillulae PL171</name>
    <dbReference type="NCBI Taxonomy" id="765915"/>
    <lineage>
        <taxon>Eukaryota</taxon>
        <taxon>Fungi</taxon>
        <taxon>Fungi incertae sedis</taxon>
        <taxon>Blastocladiomycota</taxon>
        <taxon>Blastocladiomycetes</taxon>
        <taxon>Blastocladiales</taxon>
        <taxon>Catenariaceae</taxon>
        <taxon>Catenaria</taxon>
    </lineage>
</organism>
<evidence type="ECO:0000313" key="9">
    <source>
        <dbReference type="EMBL" id="ORZ36721.1"/>
    </source>
</evidence>
<comment type="pathway">
    <text evidence="3">tRNA modification; 5-methoxycarbonylmethyl-2-thiouridine-tRNA biosynthesis.</text>
</comment>
<dbReference type="STRING" id="765915.A0A1Y2HSE7"/>
<gene>
    <name evidence="9" type="ORF">BCR44DRAFT_1058533</name>
</gene>
<dbReference type="GO" id="GO:0002098">
    <property type="term" value="P:tRNA wobble uridine modification"/>
    <property type="evidence" value="ECO:0007669"/>
    <property type="project" value="InterPro"/>
</dbReference>
<evidence type="ECO:0000313" key="10">
    <source>
        <dbReference type="Proteomes" id="UP000193411"/>
    </source>
</evidence>
<dbReference type="InterPro" id="IPR027417">
    <property type="entry name" value="P-loop_NTPase"/>
</dbReference>
<dbReference type="OrthoDB" id="289162at2759"/>